<dbReference type="PANTHER" id="PTHR43214:SF42">
    <property type="entry name" value="TRANSCRIPTIONAL REGULATORY PROTEIN DESR"/>
    <property type="match status" value="1"/>
</dbReference>
<dbReference type="PROSITE" id="PS50110">
    <property type="entry name" value="RESPONSE_REGULATORY"/>
    <property type="match status" value="1"/>
</dbReference>
<dbReference type="EMBL" id="CP054929">
    <property type="protein sequence ID" value="QKW48540.1"/>
    <property type="molecule type" value="Genomic_DNA"/>
</dbReference>
<feature type="domain" description="HTH luxR-type" evidence="4">
    <location>
        <begin position="149"/>
        <end position="214"/>
    </location>
</feature>
<dbReference type="PRINTS" id="PR00038">
    <property type="entry name" value="HTHLUXR"/>
</dbReference>
<accession>A0A7H8N202</accession>
<dbReference type="CDD" id="cd06170">
    <property type="entry name" value="LuxR_C_like"/>
    <property type="match status" value="1"/>
</dbReference>
<evidence type="ECO:0000259" key="5">
    <source>
        <dbReference type="PROSITE" id="PS50110"/>
    </source>
</evidence>
<reference evidence="6 7" key="1">
    <citation type="submission" date="2020-06" db="EMBL/GenBank/DDBJ databases">
        <title>Genome mining for natural products.</title>
        <authorList>
            <person name="Zhang B."/>
            <person name="Shi J."/>
            <person name="Ge H."/>
        </authorList>
    </citation>
    <scope>NUCLEOTIDE SEQUENCE [LARGE SCALE GENOMIC DNA]</scope>
    <source>
        <strain evidence="6 7">NA00687</strain>
    </source>
</reference>
<dbReference type="Pfam" id="PF00072">
    <property type="entry name" value="Response_reg"/>
    <property type="match status" value="1"/>
</dbReference>
<dbReference type="SMART" id="SM00448">
    <property type="entry name" value="REC"/>
    <property type="match status" value="1"/>
</dbReference>
<dbReference type="Proteomes" id="UP000509303">
    <property type="component" value="Chromosome"/>
</dbReference>
<dbReference type="Pfam" id="PF00196">
    <property type="entry name" value="GerE"/>
    <property type="match status" value="1"/>
</dbReference>
<gene>
    <name evidence="6" type="ORF">HUT08_02110</name>
</gene>
<protein>
    <submittedName>
        <fullName evidence="6">Response regulator transcription factor</fullName>
    </submittedName>
</protein>
<feature type="domain" description="Response regulatory" evidence="5">
    <location>
        <begin position="12"/>
        <end position="128"/>
    </location>
</feature>
<keyword evidence="7" id="KW-1185">Reference proteome</keyword>
<dbReference type="SUPFAM" id="SSF52172">
    <property type="entry name" value="CheY-like"/>
    <property type="match status" value="1"/>
</dbReference>
<dbReference type="InterPro" id="IPR058245">
    <property type="entry name" value="NreC/VraR/RcsB-like_REC"/>
</dbReference>
<dbReference type="InterPro" id="IPR000792">
    <property type="entry name" value="Tscrpt_reg_LuxR_C"/>
</dbReference>
<dbReference type="InterPro" id="IPR011006">
    <property type="entry name" value="CheY-like_superfamily"/>
</dbReference>
<dbReference type="InterPro" id="IPR016032">
    <property type="entry name" value="Sig_transdc_resp-reg_C-effctor"/>
</dbReference>
<organism evidence="6 7">
    <name type="scientific">Streptomyces buecherae</name>
    <dbReference type="NCBI Taxonomy" id="2763006"/>
    <lineage>
        <taxon>Bacteria</taxon>
        <taxon>Bacillati</taxon>
        <taxon>Actinomycetota</taxon>
        <taxon>Actinomycetes</taxon>
        <taxon>Kitasatosporales</taxon>
        <taxon>Streptomycetaceae</taxon>
        <taxon>Streptomyces</taxon>
    </lineage>
</organism>
<evidence type="ECO:0000313" key="7">
    <source>
        <dbReference type="Proteomes" id="UP000509303"/>
    </source>
</evidence>
<evidence type="ECO:0000313" key="6">
    <source>
        <dbReference type="EMBL" id="QKW48540.1"/>
    </source>
</evidence>
<feature type="modified residue" description="4-aspartylphosphate" evidence="3">
    <location>
        <position position="63"/>
    </location>
</feature>
<evidence type="ECO:0000256" key="3">
    <source>
        <dbReference type="PROSITE-ProRule" id="PRU00169"/>
    </source>
</evidence>
<dbReference type="InterPro" id="IPR039420">
    <property type="entry name" value="WalR-like"/>
</dbReference>
<dbReference type="SMART" id="SM00421">
    <property type="entry name" value="HTH_LUXR"/>
    <property type="match status" value="1"/>
</dbReference>
<dbReference type="GO" id="GO:0006355">
    <property type="term" value="P:regulation of DNA-templated transcription"/>
    <property type="evidence" value="ECO:0007669"/>
    <property type="project" value="InterPro"/>
</dbReference>
<dbReference type="GO" id="GO:0000160">
    <property type="term" value="P:phosphorelay signal transduction system"/>
    <property type="evidence" value="ECO:0007669"/>
    <property type="project" value="InterPro"/>
</dbReference>
<dbReference type="SUPFAM" id="SSF46894">
    <property type="entry name" value="C-terminal effector domain of the bipartite response regulators"/>
    <property type="match status" value="1"/>
</dbReference>
<evidence type="ECO:0000256" key="2">
    <source>
        <dbReference type="ARBA" id="ARBA00023125"/>
    </source>
</evidence>
<dbReference type="PROSITE" id="PS50043">
    <property type="entry name" value="HTH_LUXR_2"/>
    <property type="match status" value="1"/>
</dbReference>
<dbReference type="RefSeq" id="WP_176160237.1">
    <property type="nucleotide sequence ID" value="NZ_CP054929.1"/>
</dbReference>
<dbReference type="AlphaFoldDB" id="A0A7H8N202"/>
<dbReference type="PANTHER" id="PTHR43214">
    <property type="entry name" value="TWO-COMPONENT RESPONSE REGULATOR"/>
    <property type="match status" value="1"/>
</dbReference>
<evidence type="ECO:0000256" key="1">
    <source>
        <dbReference type="ARBA" id="ARBA00022553"/>
    </source>
</evidence>
<keyword evidence="2" id="KW-0238">DNA-binding</keyword>
<evidence type="ECO:0000259" key="4">
    <source>
        <dbReference type="PROSITE" id="PS50043"/>
    </source>
</evidence>
<sequence>MTASTDPTDRTRAIVVDDHTLFRELLAGLLAQEPWLDVVAQGDSGPAAVALARQHRPDIALLDVQMPGPGIRTTVLEIHRHCPQTHCVVLTMRDDPALLRSLIDAGAAAYLLKSVSSRELLASIRSVITAPDRIHLSISRDMIKAFDSPGGGTAPLSPREAEILRHVAQGRSNAEVAAALFLAETTVKRHLTNMYRKLGATSRVDAIRRAHEAGILEPYP</sequence>
<keyword evidence="1 3" id="KW-0597">Phosphoprotein</keyword>
<proteinExistence type="predicted"/>
<dbReference type="PROSITE" id="PS00622">
    <property type="entry name" value="HTH_LUXR_1"/>
    <property type="match status" value="1"/>
</dbReference>
<dbReference type="GO" id="GO:0003677">
    <property type="term" value="F:DNA binding"/>
    <property type="evidence" value="ECO:0007669"/>
    <property type="project" value="UniProtKB-KW"/>
</dbReference>
<dbReference type="Gene3D" id="3.40.50.2300">
    <property type="match status" value="1"/>
</dbReference>
<dbReference type="InterPro" id="IPR001789">
    <property type="entry name" value="Sig_transdc_resp-reg_receiver"/>
</dbReference>
<name>A0A7H8N202_9ACTN</name>
<dbReference type="CDD" id="cd17535">
    <property type="entry name" value="REC_NarL-like"/>
    <property type="match status" value="1"/>
</dbReference>